<evidence type="ECO:0000313" key="2">
    <source>
        <dbReference type="EMBL" id="KZS03819.1"/>
    </source>
</evidence>
<feature type="region of interest" description="Disordered" evidence="1">
    <location>
        <begin position="324"/>
        <end position="352"/>
    </location>
</feature>
<reference evidence="2 3" key="1">
    <citation type="submission" date="2016-03" db="EMBL/GenBank/DDBJ databases">
        <title>EvidentialGene: Evidence-directed Construction of Genes on Genomes.</title>
        <authorList>
            <person name="Gilbert D.G."/>
            <person name="Choi J.-H."/>
            <person name="Mockaitis K."/>
            <person name="Colbourne J."/>
            <person name="Pfrender M."/>
        </authorList>
    </citation>
    <scope>NUCLEOTIDE SEQUENCE [LARGE SCALE GENOMIC DNA]</scope>
    <source>
        <strain evidence="2 3">Xinb3</strain>
        <tissue evidence="2">Complete organism</tissue>
    </source>
</reference>
<comment type="caution">
    <text evidence="2">The sequence shown here is derived from an EMBL/GenBank/DDBJ whole genome shotgun (WGS) entry which is preliminary data.</text>
</comment>
<feature type="compositionally biased region" description="Basic and acidic residues" evidence="1">
    <location>
        <begin position="326"/>
        <end position="337"/>
    </location>
</feature>
<keyword evidence="3" id="KW-1185">Reference proteome</keyword>
<sequence>MSGLSDNEDFGDENASPNTNRVSQPNASSTVIPLKKLVLPAEFFTCVGEVPGKNASLYRCLYPDCVPKKKKDGSEKPLVVPHSSRYNAKRHFLNHDPNQDLGHLKLWEDAVKHLDNSTSLNNTPISVNRRAIITQEDLDIWVLNFLVVDVLPIYTVEKPGFKQLVNNRAPNLVIHGRTFFTNRLETIYNERRLQLIDALSKSTDAATTIDAWTSRRKSYLGETIHWFDGESLKQRSACLGIRRIKGRHTYKLRGATTDNGSNFLKAFRESGNASDVPNYDDDDFEQSDEEDMLYFEIGEIIDDPLKKDEVVRCAGDFVRFKNSTNHKREEAKKKMEDSSANPTNPPQVNSSTISTDISLVTSSAIQTNHPLVIQPAANDVDPVISDDVVHTSNGLNNGSPVAIKESNKEPLASIKDTASIISRSSKRPGQKQQKENYPDYDMVSVSKKRNTKRQATGSLDEVDLTFKRSNAASGSENVMKKRRGRPRKALSVVNI</sequence>
<feature type="compositionally biased region" description="Polar residues" evidence="1">
    <location>
        <begin position="15"/>
        <end position="27"/>
    </location>
</feature>
<feature type="region of interest" description="Disordered" evidence="1">
    <location>
        <begin position="391"/>
        <end position="410"/>
    </location>
</feature>
<feature type="compositionally biased region" description="Polar residues" evidence="1">
    <location>
        <begin position="338"/>
        <end position="352"/>
    </location>
</feature>
<accession>A0A164L5T5</accession>
<feature type="region of interest" description="Disordered" evidence="1">
    <location>
        <begin position="1"/>
        <end position="27"/>
    </location>
</feature>
<evidence type="ECO:0000313" key="3">
    <source>
        <dbReference type="Proteomes" id="UP000076858"/>
    </source>
</evidence>
<name>A0A164L5T5_9CRUS</name>
<organism evidence="2 3">
    <name type="scientific">Daphnia magna</name>
    <dbReference type="NCBI Taxonomy" id="35525"/>
    <lineage>
        <taxon>Eukaryota</taxon>
        <taxon>Metazoa</taxon>
        <taxon>Ecdysozoa</taxon>
        <taxon>Arthropoda</taxon>
        <taxon>Crustacea</taxon>
        <taxon>Branchiopoda</taxon>
        <taxon>Diplostraca</taxon>
        <taxon>Cladocera</taxon>
        <taxon>Anomopoda</taxon>
        <taxon>Daphniidae</taxon>
        <taxon>Daphnia</taxon>
    </lineage>
</organism>
<feature type="region of interest" description="Disordered" evidence="1">
    <location>
        <begin position="469"/>
        <end position="495"/>
    </location>
</feature>
<protein>
    <submittedName>
        <fullName evidence="2">Uncharacterized protein</fullName>
    </submittedName>
</protein>
<evidence type="ECO:0000256" key="1">
    <source>
        <dbReference type="SAM" id="MobiDB-lite"/>
    </source>
</evidence>
<dbReference type="Proteomes" id="UP000076858">
    <property type="component" value="Unassembled WGS sequence"/>
</dbReference>
<proteinExistence type="predicted"/>
<dbReference type="AlphaFoldDB" id="A0A164L5T5"/>
<feature type="compositionally biased region" description="Acidic residues" evidence="1">
    <location>
        <begin position="1"/>
        <end position="12"/>
    </location>
</feature>
<dbReference type="PANTHER" id="PTHR47501">
    <property type="entry name" value="TRANSPOSASE-RELATED"/>
    <property type="match status" value="1"/>
</dbReference>
<dbReference type="EMBL" id="LRGB01003193">
    <property type="protein sequence ID" value="KZS03819.1"/>
    <property type="molecule type" value="Genomic_DNA"/>
</dbReference>
<dbReference type="STRING" id="35525.A0A164L5T5"/>
<dbReference type="OrthoDB" id="6382074at2759"/>
<feature type="region of interest" description="Disordered" evidence="1">
    <location>
        <begin position="417"/>
        <end position="440"/>
    </location>
</feature>
<gene>
    <name evidence="2" type="ORF">APZ42_033365</name>
</gene>